<evidence type="ECO:0000313" key="1">
    <source>
        <dbReference type="EMBL" id="KAI3813970.1"/>
    </source>
</evidence>
<comment type="caution">
    <text evidence="1">The sequence shown here is derived from an EMBL/GenBank/DDBJ whole genome shotgun (WGS) entry which is preliminary data.</text>
</comment>
<keyword evidence="2" id="KW-1185">Reference proteome</keyword>
<sequence length="826" mass="95005">MQDKIQKKDKEIEGLKSNLHDVQEEALAEAVEQLKASTIKPVQQQPTTSTAQGETTSVVEPSSPAIVTNPESALTIFTGHAEKTKEVVEIKVEEPELDLPSASERRDARKKGKGTSTEIETVILDENDIPSDDELNALLDEIENFGYFTEEGEEIQTLSDEEKDEEDVQVNLIKTATPEPTTIVSESSPAQDPPSVAPEPPISRKSWFRKIIQEETPKTYEWIAEHQELKRPPIGWKYDAKRKLFIIRRYRGGVQHFKNMTDFQTLPFYDLRDLAKLPLQNPGKVMMAYDFEKFLHSQVNNDFKGMKPRKTQKKISKTRFHPKTNKPYVFLRYKPAQTHKTITIPKFVPVQLQTFRKWYYDPIIGSAVIECEGKEDITIFEPMELLKFQPEDQDCLCTVFLHFHTICMLIHSVVDAMHEELNQFAKLKDESKVIIRNKARLVVQGFYQQEGIDCEEVFAPVTRLEAIRIFLAYASFMNFTVYQMDVKTAFLYRKVKEEIYVSQPPGFEDCDHPECVYKLDKALYGLHQAPRAWSTNEDLCTEFRKIMEKKFEMSALGDGTLIHQGKYVDDIPDKFKFTDAQVATTPIASRPVLDADLNGVSVDQKHYRSMIGSLMYLMASRPNIMFAMCQCAQYQANPKMSHLTVVKRIFRYLKSKPRLGLWYPKDSNFDLYAFSDSDYGGCQLDRKSTSGGYQFLGDRLISWQCKKQHTISTSTAEAEYVVASACCSQVIWMQHQFLDYGLTFLNTVIFCNNEAVVLIVKIRVQHSKTKHIDIKVHFIRDCFERILISLDRVDSNNNVADIFIKAFDTSRFNVLVESLKMIGFKD</sequence>
<evidence type="ECO:0000313" key="2">
    <source>
        <dbReference type="Proteomes" id="UP001056120"/>
    </source>
</evidence>
<name>A0ACB9J2G3_9ASTR</name>
<proteinExistence type="predicted"/>
<protein>
    <submittedName>
        <fullName evidence="1">Uncharacterized protein</fullName>
    </submittedName>
</protein>
<accession>A0ACB9J2G3</accession>
<dbReference type="Proteomes" id="UP001056120">
    <property type="component" value="Linkage Group LG06"/>
</dbReference>
<reference evidence="1 2" key="2">
    <citation type="journal article" date="2022" name="Mol. Ecol. Resour.">
        <title>The genomes of chicory, endive, great burdock and yacon provide insights into Asteraceae paleo-polyploidization history and plant inulin production.</title>
        <authorList>
            <person name="Fan W."/>
            <person name="Wang S."/>
            <person name="Wang H."/>
            <person name="Wang A."/>
            <person name="Jiang F."/>
            <person name="Liu H."/>
            <person name="Zhao H."/>
            <person name="Xu D."/>
            <person name="Zhang Y."/>
        </authorList>
    </citation>
    <scope>NUCLEOTIDE SEQUENCE [LARGE SCALE GENOMIC DNA]</scope>
    <source>
        <strain evidence="2">cv. Yunnan</strain>
        <tissue evidence="1">Leaves</tissue>
    </source>
</reference>
<organism evidence="1 2">
    <name type="scientific">Smallanthus sonchifolius</name>
    <dbReference type="NCBI Taxonomy" id="185202"/>
    <lineage>
        <taxon>Eukaryota</taxon>
        <taxon>Viridiplantae</taxon>
        <taxon>Streptophyta</taxon>
        <taxon>Embryophyta</taxon>
        <taxon>Tracheophyta</taxon>
        <taxon>Spermatophyta</taxon>
        <taxon>Magnoliopsida</taxon>
        <taxon>eudicotyledons</taxon>
        <taxon>Gunneridae</taxon>
        <taxon>Pentapetalae</taxon>
        <taxon>asterids</taxon>
        <taxon>campanulids</taxon>
        <taxon>Asterales</taxon>
        <taxon>Asteraceae</taxon>
        <taxon>Asteroideae</taxon>
        <taxon>Heliantheae alliance</taxon>
        <taxon>Millerieae</taxon>
        <taxon>Smallanthus</taxon>
    </lineage>
</organism>
<gene>
    <name evidence="1" type="ORF">L1987_18706</name>
</gene>
<reference evidence="2" key="1">
    <citation type="journal article" date="2022" name="Mol. Ecol. Resour.">
        <title>The genomes of chicory, endive, great burdock and yacon provide insights into Asteraceae palaeo-polyploidization history and plant inulin production.</title>
        <authorList>
            <person name="Fan W."/>
            <person name="Wang S."/>
            <person name="Wang H."/>
            <person name="Wang A."/>
            <person name="Jiang F."/>
            <person name="Liu H."/>
            <person name="Zhao H."/>
            <person name="Xu D."/>
            <person name="Zhang Y."/>
        </authorList>
    </citation>
    <scope>NUCLEOTIDE SEQUENCE [LARGE SCALE GENOMIC DNA]</scope>
    <source>
        <strain evidence="2">cv. Yunnan</strain>
    </source>
</reference>
<dbReference type="EMBL" id="CM042023">
    <property type="protein sequence ID" value="KAI3813970.1"/>
    <property type="molecule type" value="Genomic_DNA"/>
</dbReference>